<evidence type="ECO:0000256" key="1">
    <source>
        <dbReference type="ARBA" id="ARBA00022723"/>
    </source>
</evidence>
<dbReference type="FunFam" id="3.30.160.60:FF:000474">
    <property type="entry name" value="zinc finger protein 367"/>
    <property type="match status" value="1"/>
</dbReference>
<evidence type="ECO:0000256" key="3">
    <source>
        <dbReference type="ARBA" id="ARBA00022771"/>
    </source>
</evidence>
<dbReference type="PANTHER" id="PTHR14003:SF26">
    <property type="entry name" value="ZINC FINGER PROTEIN 367"/>
    <property type="match status" value="1"/>
</dbReference>
<evidence type="ECO:0000256" key="4">
    <source>
        <dbReference type="ARBA" id="ARBA00022833"/>
    </source>
</evidence>
<keyword evidence="2" id="KW-0677">Repeat</keyword>
<evidence type="ECO:0000256" key="2">
    <source>
        <dbReference type="ARBA" id="ARBA00022737"/>
    </source>
</evidence>
<feature type="domain" description="C2H2-type" evidence="7">
    <location>
        <begin position="118"/>
        <end position="147"/>
    </location>
</feature>
<gene>
    <name evidence="8" type="ORF">Pcinc_012929</name>
</gene>
<keyword evidence="3 5" id="KW-0863">Zinc-finger</keyword>
<dbReference type="GO" id="GO:0005667">
    <property type="term" value="C:transcription regulator complex"/>
    <property type="evidence" value="ECO:0007669"/>
    <property type="project" value="TreeGrafter"/>
</dbReference>
<dbReference type="SUPFAM" id="SSF57667">
    <property type="entry name" value="beta-beta-alpha zinc fingers"/>
    <property type="match status" value="1"/>
</dbReference>
<dbReference type="EMBL" id="JAWQEG010001064">
    <property type="protein sequence ID" value="KAK3882724.1"/>
    <property type="molecule type" value="Genomic_DNA"/>
</dbReference>
<evidence type="ECO:0000256" key="6">
    <source>
        <dbReference type="SAM" id="MobiDB-lite"/>
    </source>
</evidence>
<dbReference type="PROSITE" id="PS00028">
    <property type="entry name" value="ZINC_FINGER_C2H2_1"/>
    <property type="match status" value="2"/>
</dbReference>
<evidence type="ECO:0000313" key="8">
    <source>
        <dbReference type="EMBL" id="KAK3882724.1"/>
    </source>
</evidence>
<dbReference type="Pfam" id="PF00096">
    <property type="entry name" value="zf-C2H2"/>
    <property type="match status" value="2"/>
</dbReference>
<dbReference type="InterPro" id="IPR036236">
    <property type="entry name" value="Znf_C2H2_sf"/>
</dbReference>
<evidence type="ECO:0000259" key="7">
    <source>
        <dbReference type="PROSITE" id="PS50157"/>
    </source>
</evidence>
<dbReference type="GO" id="GO:0000785">
    <property type="term" value="C:chromatin"/>
    <property type="evidence" value="ECO:0007669"/>
    <property type="project" value="TreeGrafter"/>
</dbReference>
<dbReference type="GO" id="GO:0031519">
    <property type="term" value="C:PcG protein complex"/>
    <property type="evidence" value="ECO:0007669"/>
    <property type="project" value="TreeGrafter"/>
</dbReference>
<proteinExistence type="predicted"/>
<sequence>MSEKSREDSQFSTPKRHTNGGLSFSGSPPMGDTTLYPWNWSENVCKSELNSPCLSSDSPDLRNSESKRGRPRADAINSLIMEGAQSPSSIKCHICNRVFPREKSLQAHLRTHTGERPYQCDYPGCTKAFTQSGQLKTHQRLHTGEKPFICSAPGCTSRFTHANRHCAEHPYATLQRSPDLNFTPQLFPSEVTDDVLRWLEKYRHERMERTPAKTRKTKRELEGTPETPHTPRTPPSDSDIMSPPPVKRTKSRRGLGPLMEQQQNLSDHGNILVTNQRDENAFRPPVSYGVDENKFTEFQRPQRPYQGSTINSRVLRNTENIQSPTKTSNCRSFDIDGIKPLLEAEDQGLAPLLPVSVAYTFPESQPPVTNPDVLELNFPHTDFCPGTLAVPPNQVVRDSQATRELQWQDSRPMPELSDGLLVEINKKQALEACQQDHLPQVVLSLPLSQDQSLSSTVISNSTHKAYSETETSLEKIIHVEETWRMRQPKKRWLLEAQLEQEQPRHDGSSKQMDPNVIPHHVKSEVVSHHSSPDAVSHHHLNSDAVSHHHLNSDAVSCHHIDPDVSHSHIDLNVVSHNHINLDVVSLHHIDPDVSHHQVEINSEMTSRQLDPGIPLRPHIEPENPIRLVEAPRRPSVLVKAAPVQPQVGETKEKWMGAMALIQLAEVPEEGAQPLNLSTARYTML</sequence>
<feature type="compositionally biased region" description="Basic and acidic residues" evidence="6">
    <location>
        <begin position="59"/>
        <end position="72"/>
    </location>
</feature>
<dbReference type="GO" id="GO:0000981">
    <property type="term" value="F:DNA-binding transcription factor activity, RNA polymerase II-specific"/>
    <property type="evidence" value="ECO:0007669"/>
    <property type="project" value="TreeGrafter"/>
</dbReference>
<keyword evidence="1" id="KW-0479">Metal-binding</keyword>
<evidence type="ECO:0000256" key="5">
    <source>
        <dbReference type="PROSITE-ProRule" id="PRU00042"/>
    </source>
</evidence>
<dbReference type="GO" id="GO:0000978">
    <property type="term" value="F:RNA polymerase II cis-regulatory region sequence-specific DNA binding"/>
    <property type="evidence" value="ECO:0007669"/>
    <property type="project" value="TreeGrafter"/>
</dbReference>
<dbReference type="SMART" id="SM00355">
    <property type="entry name" value="ZnF_C2H2"/>
    <property type="match status" value="3"/>
</dbReference>
<feature type="region of interest" description="Disordered" evidence="6">
    <location>
        <begin position="51"/>
        <end position="72"/>
    </location>
</feature>
<dbReference type="AlphaFoldDB" id="A0AAE1FZK8"/>
<reference evidence="8" key="1">
    <citation type="submission" date="2023-10" db="EMBL/GenBank/DDBJ databases">
        <title>Genome assemblies of two species of porcelain crab, Petrolisthes cinctipes and Petrolisthes manimaculis (Anomura: Porcellanidae).</title>
        <authorList>
            <person name="Angst P."/>
        </authorList>
    </citation>
    <scope>NUCLEOTIDE SEQUENCE</scope>
    <source>
        <strain evidence="8">PB745_01</strain>
        <tissue evidence="8">Gill</tissue>
    </source>
</reference>
<dbReference type="PROSITE" id="PS50157">
    <property type="entry name" value="ZINC_FINGER_C2H2_2"/>
    <property type="match status" value="2"/>
</dbReference>
<feature type="domain" description="C2H2-type" evidence="7">
    <location>
        <begin position="90"/>
        <end position="117"/>
    </location>
</feature>
<dbReference type="Gene3D" id="3.30.160.60">
    <property type="entry name" value="Classic Zinc Finger"/>
    <property type="match status" value="2"/>
</dbReference>
<feature type="region of interest" description="Disordered" evidence="6">
    <location>
        <begin position="208"/>
        <end position="254"/>
    </location>
</feature>
<protein>
    <recommendedName>
        <fullName evidence="7">C2H2-type domain-containing protein</fullName>
    </recommendedName>
</protein>
<comment type="caution">
    <text evidence="8">The sequence shown here is derived from an EMBL/GenBank/DDBJ whole genome shotgun (WGS) entry which is preliminary data.</text>
</comment>
<accession>A0AAE1FZK8</accession>
<dbReference type="InterPro" id="IPR013087">
    <property type="entry name" value="Znf_C2H2_type"/>
</dbReference>
<dbReference type="Proteomes" id="UP001286313">
    <property type="component" value="Unassembled WGS sequence"/>
</dbReference>
<keyword evidence="9" id="KW-1185">Reference proteome</keyword>
<keyword evidence="4" id="KW-0862">Zinc</keyword>
<feature type="region of interest" description="Disordered" evidence="6">
    <location>
        <begin position="1"/>
        <end position="30"/>
    </location>
</feature>
<dbReference type="GO" id="GO:0008270">
    <property type="term" value="F:zinc ion binding"/>
    <property type="evidence" value="ECO:0007669"/>
    <property type="project" value="UniProtKB-KW"/>
</dbReference>
<dbReference type="PANTHER" id="PTHR14003">
    <property type="entry name" value="TRANSCRIPTIONAL REPRESSOR PROTEIN YY"/>
    <property type="match status" value="1"/>
</dbReference>
<name>A0AAE1FZK8_PETCI</name>
<organism evidence="8 9">
    <name type="scientific">Petrolisthes cinctipes</name>
    <name type="common">Flat porcelain crab</name>
    <dbReference type="NCBI Taxonomy" id="88211"/>
    <lineage>
        <taxon>Eukaryota</taxon>
        <taxon>Metazoa</taxon>
        <taxon>Ecdysozoa</taxon>
        <taxon>Arthropoda</taxon>
        <taxon>Crustacea</taxon>
        <taxon>Multicrustacea</taxon>
        <taxon>Malacostraca</taxon>
        <taxon>Eumalacostraca</taxon>
        <taxon>Eucarida</taxon>
        <taxon>Decapoda</taxon>
        <taxon>Pleocyemata</taxon>
        <taxon>Anomura</taxon>
        <taxon>Galatheoidea</taxon>
        <taxon>Porcellanidae</taxon>
        <taxon>Petrolisthes</taxon>
    </lineage>
</organism>
<evidence type="ECO:0000313" key="9">
    <source>
        <dbReference type="Proteomes" id="UP001286313"/>
    </source>
</evidence>